<dbReference type="GO" id="GO:0043564">
    <property type="term" value="C:Ku70:Ku80 complex"/>
    <property type="evidence" value="ECO:0007669"/>
    <property type="project" value="InterPro"/>
</dbReference>
<evidence type="ECO:0000256" key="5">
    <source>
        <dbReference type="ARBA" id="ARBA00022741"/>
    </source>
</evidence>
<dbReference type="EMBL" id="MCFL01000008">
    <property type="protein sequence ID" value="ORZ38476.1"/>
    <property type="molecule type" value="Genomic_DNA"/>
</dbReference>
<feature type="domain" description="SAP" evidence="17">
    <location>
        <begin position="628"/>
        <end position="662"/>
    </location>
</feature>
<keyword evidence="7" id="KW-0378">Hydrolase</keyword>
<proteinExistence type="inferred from homology"/>
<evidence type="ECO:0000313" key="18">
    <source>
        <dbReference type="EMBL" id="ORZ38476.1"/>
    </source>
</evidence>
<protein>
    <recommendedName>
        <fullName evidence="4">ATP-dependent DNA helicase II subunit 1</fullName>
    </recommendedName>
    <alternativeName>
        <fullName evidence="15">ATP-dependent DNA helicase II subunit Ku70</fullName>
    </alternativeName>
</protein>
<dbReference type="InterPro" id="IPR036465">
    <property type="entry name" value="vWFA_dom_sf"/>
</dbReference>
<gene>
    <name evidence="18" type="ORF">BCR44DRAFT_1428334</name>
</gene>
<keyword evidence="9" id="KW-0067">ATP-binding</keyword>
<dbReference type="Gene3D" id="4.10.970.10">
    <property type="entry name" value="Ku70, bridge and pillars"/>
    <property type="match status" value="1"/>
</dbReference>
<evidence type="ECO:0000256" key="15">
    <source>
        <dbReference type="ARBA" id="ARBA00031811"/>
    </source>
</evidence>
<dbReference type="InterPro" id="IPR047087">
    <property type="entry name" value="KU70_core_dom"/>
</dbReference>
<comment type="caution">
    <text evidence="18">The sequence shown here is derived from an EMBL/GenBank/DDBJ whole genome shotgun (WGS) entry which is preliminary data.</text>
</comment>
<dbReference type="PANTHER" id="PTHR12604">
    <property type="entry name" value="KU AUTOANTIGEN DNA HELICASE"/>
    <property type="match status" value="1"/>
</dbReference>
<organism evidence="18 19">
    <name type="scientific">Catenaria anguillulae PL171</name>
    <dbReference type="NCBI Taxonomy" id="765915"/>
    <lineage>
        <taxon>Eukaryota</taxon>
        <taxon>Fungi</taxon>
        <taxon>Fungi incertae sedis</taxon>
        <taxon>Blastocladiomycota</taxon>
        <taxon>Blastocladiomycetes</taxon>
        <taxon>Blastocladiales</taxon>
        <taxon>Catenariaceae</taxon>
        <taxon>Catenaria</taxon>
    </lineage>
</organism>
<keyword evidence="12" id="KW-0233">DNA recombination</keyword>
<evidence type="ECO:0000256" key="12">
    <source>
        <dbReference type="ARBA" id="ARBA00023172"/>
    </source>
</evidence>
<evidence type="ECO:0000256" key="4">
    <source>
        <dbReference type="ARBA" id="ARBA00021796"/>
    </source>
</evidence>
<keyword evidence="8" id="KW-0347">Helicase</keyword>
<dbReference type="InterPro" id="IPR036361">
    <property type="entry name" value="SAP_dom_sf"/>
</dbReference>
<dbReference type="Pfam" id="PF02735">
    <property type="entry name" value="Ku"/>
    <property type="match status" value="1"/>
</dbReference>
<evidence type="ECO:0000256" key="6">
    <source>
        <dbReference type="ARBA" id="ARBA00022763"/>
    </source>
</evidence>
<dbReference type="Gene3D" id="1.10.720.30">
    <property type="entry name" value="SAP domain"/>
    <property type="match status" value="1"/>
</dbReference>
<dbReference type="SUPFAM" id="SSF100939">
    <property type="entry name" value="SPOC domain-like"/>
    <property type="match status" value="1"/>
</dbReference>
<keyword evidence="19" id="KW-1185">Reference proteome</keyword>
<dbReference type="OrthoDB" id="3249161at2759"/>
<dbReference type="GO" id="GO:0000781">
    <property type="term" value="C:chromosome, telomeric region"/>
    <property type="evidence" value="ECO:0007669"/>
    <property type="project" value="UniProtKB-SubCell"/>
</dbReference>
<dbReference type="CDD" id="cd00788">
    <property type="entry name" value="KU70"/>
    <property type="match status" value="1"/>
</dbReference>
<dbReference type="GO" id="GO:0003684">
    <property type="term" value="F:damaged DNA binding"/>
    <property type="evidence" value="ECO:0007669"/>
    <property type="project" value="InterPro"/>
</dbReference>
<dbReference type="GO" id="GO:0006310">
    <property type="term" value="P:DNA recombination"/>
    <property type="evidence" value="ECO:0007669"/>
    <property type="project" value="UniProtKB-KW"/>
</dbReference>
<dbReference type="InterPro" id="IPR005160">
    <property type="entry name" value="Ku_C"/>
</dbReference>
<dbReference type="InterPro" id="IPR006164">
    <property type="entry name" value="DNA_bd_Ku70/Ku80"/>
</dbReference>
<dbReference type="GO" id="GO:0005524">
    <property type="term" value="F:ATP binding"/>
    <property type="evidence" value="ECO:0007669"/>
    <property type="project" value="UniProtKB-KW"/>
</dbReference>
<keyword evidence="5" id="KW-0547">Nucleotide-binding</keyword>
<comment type="similarity">
    <text evidence="3">Belongs to the ku70 family.</text>
</comment>
<keyword evidence="13" id="KW-0234">DNA repair</keyword>
<evidence type="ECO:0000256" key="3">
    <source>
        <dbReference type="ARBA" id="ARBA00005240"/>
    </source>
</evidence>
<dbReference type="GO" id="GO:0003678">
    <property type="term" value="F:DNA helicase activity"/>
    <property type="evidence" value="ECO:0007669"/>
    <property type="project" value="InterPro"/>
</dbReference>
<evidence type="ECO:0000259" key="17">
    <source>
        <dbReference type="PROSITE" id="PS50800"/>
    </source>
</evidence>
<dbReference type="GO" id="GO:0042162">
    <property type="term" value="F:telomeric DNA binding"/>
    <property type="evidence" value="ECO:0007669"/>
    <property type="project" value="InterPro"/>
</dbReference>
<dbReference type="PIRSF" id="PIRSF003033">
    <property type="entry name" value="Ku70"/>
    <property type="match status" value="1"/>
</dbReference>
<evidence type="ECO:0000256" key="10">
    <source>
        <dbReference type="ARBA" id="ARBA00022895"/>
    </source>
</evidence>
<dbReference type="Gene3D" id="3.40.50.410">
    <property type="entry name" value="von Willebrand factor, type A domain"/>
    <property type="match status" value="1"/>
</dbReference>
<dbReference type="SMART" id="SM00513">
    <property type="entry name" value="SAP"/>
    <property type="match status" value="1"/>
</dbReference>
<feature type="region of interest" description="Disordered" evidence="16">
    <location>
        <begin position="1"/>
        <end position="23"/>
    </location>
</feature>
<keyword evidence="10" id="KW-0779">Telomere</keyword>
<comment type="subcellular location">
    <subcellularLocation>
        <location evidence="2">Chromosome</location>
        <location evidence="2">Telomere</location>
    </subcellularLocation>
    <subcellularLocation>
        <location evidence="1">Nucleus</location>
    </subcellularLocation>
</comment>
<evidence type="ECO:0000256" key="2">
    <source>
        <dbReference type="ARBA" id="ARBA00004574"/>
    </source>
</evidence>
<dbReference type="Gene3D" id="2.40.290.10">
    <property type="match status" value="1"/>
</dbReference>
<dbReference type="Pfam" id="PF03731">
    <property type="entry name" value="Ku_N"/>
    <property type="match status" value="1"/>
</dbReference>
<feature type="compositionally biased region" description="Acidic residues" evidence="16">
    <location>
        <begin position="63"/>
        <end position="83"/>
    </location>
</feature>
<dbReference type="Proteomes" id="UP000193411">
    <property type="component" value="Unassembled WGS sequence"/>
</dbReference>
<dbReference type="GO" id="GO:0006303">
    <property type="term" value="P:double-strand break repair via nonhomologous end joining"/>
    <property type="evidence" value="ECO:0007669"/>
    <property type="project" value="InterPro"/>
</dbReference>
<evidence type="ECO:0000256" key="7">
    <source>
        <dbReference type="ARBA" id="ARBA00022801"/>
    </source>
</evidence>
<evidence type="ECO:0000256" key="8">
    <source>
        <dbReference type="ARBA" id="ARBA00022806"/>
    </source>
</evidence>
<dbReference type="InterPro" id="IPR016194">
    <property type="entry name" value="SPOC-like_C_dom_sf"/>
</dbReference>
<dbReference type="InterPro" id="IPR005161">
    <property type="entry name" value="Ku_N"/>
</dbReference>
<keyword evidence="14" id="KW-0539">Nucleus</keyword>
<dbReference type="AlphaFoldDB" id="A0A1Y2HV41"/>
<dbReference type="InterPro" id="IPR027388">
    <property type="entry name" value="Ku70_bridge/pillars_dom_sf"/>
</dbReference>
<evidence type="ECO:0000313" key="19">
    <source>
        <dbReference type="Proteomes" id="UP000193411"/>
    </source>
</evidence>
<keyword evidence="11" id="KW-0238">DNA-binding</keyword>
<dbReference type="GO" id="GO:0003690">
    <property type="term" value="F:double-stranded DNA binding"/>
    <property type="evidence" value="ECO:0007669"/>
    <property type="project" value="TreeGrafter"/>
</dbReference>
<dbReference type="SMART" id="SM00559">
    <property type="entry name" value="Ku78"/>
    <property type="match status" value="1"/>
</dbReference>
<sequence length="666" mass="74156">MDFDNWLNDPSVGDASSTAGTEADEFLQPYSLRDATLIVLDCNASMFSPLVKKQKRGNQGPAGDDDSATDEGSDEENDDEMDVDPTSPGGQLRRIPFYMSIQVLCEVLREKAISYASDFVGLLLFNTKTTNIDSPGLYQFLPLDQPEPSAILSMWELGQGEVDFDPIGSSITPSNMAEVLANALRQFRSLLAHWTRHNHTEQDQARRTIRTRLDDLRTAGIQFSPYFLPPADGSTFRMDLFWSDLLEDPTVAATSQDRNLEDSPYAPITSNLVTVAPSYRALHQGMDRRESKRRTAFRVPFHISDQLTVGVRGFILYSEAHKPAATKVLAETLQKVVPVRQSLCPSTTQVLTKDQMVTVYHLVDTPVKIAPERLESLTDYGSPRIQLLGFKPRRKLRRAHNVTHSTLLVPDETQFAGSTASFVSLLEQMHLQNVFALVMYYPRVNMTPRLAALIPQWEQYDKFGMVRPSGLVAIPLPFKEELRHIEWPVGDLLKKPTPAEAAGRDPAEALLDPVVKRWIGGAFDPQDYMNPTLARFRVKLHAKALDRELPMPTDEDCAMLPDFDLWHERAAARAQLFVQTLGQCEPKAPAPSAAARERASRPTFDASAEDGGAGVVAQMEQVWKNGKVDKCKVADLKAVLGAVGLKVSGLKADLVERVCEYFESRS</sequence>
<evidence type="ECO:0000256" key="1">
    <source>
        <dbReference type="ARBA" id="ARBA00004123"/>
    </source>
</evidence>
<keyword evidence="6" id="KW-0227">DNA damage</keyword>
<dbReference type="Pfam" id="PF02037">
    <property type="entry name" value="SAP"/>
    <property type="match status" value="1"/>
</dbReference>
<feature type="region of interest" description="Disordered" evidence="16">
    <location>
        <begin position="53"/>
        <end position="90"/>
    </location>
</feature>
<evidence type="ECO:0000256" key="16">
    <source>
        <dbReference type="SAM" id="MobiDB-lite"/>
    </source>
</evidence>
<evidence type="ECO:0000256" key="14">
    <source>
        <dbReference type="ARBA" id="ARBA00023242"/>
    </source>
</evidence>
<dbReference type="InterPro" id="IPR003034">
    <property type="entry name" value="SAP_dom"/>
</dbReference>
<dbReference type="InterPro" id="IPR006165">
    <property type="entry name" value="Ku70"/>
</dbReference>
<keyword evidence="10" id="KW-0158">Chromosome</keyword>
<reference evidence="18 19" key="1">
    <citation type="submission" date="2016-07" db="EMBL/GenBank/DDBJ databases">
        <title>Pervasive Adenine N6-methylation of Active Genes in Fungi.</title>
        <authorList>
            <consortium name="DOE Joint Genome Institute"/>
            <person name="Mondo S.J."/>
            <person name="Dannebaum R.O."/>
            <person name="Kuo R.C."/>
            <person name="Labutti K."/>
            <person name="Haridas S."/>
            <person name="Kuo A."/>
            <person name="Salamov A."/>
            <person name="Ahrendt S.R."/>
            <person name="Lipzen A."/>
            <person name="Sullivan W."/>
            <person name="Andreopoulos W.B."/>
            <person name="Clum A."/>
            <person name="Lindquist E."/>
            <person name="Daum C."/>
            <person name="Ramamoorthy G.K."/>
            <person name="Gryganskyi A."/>
            <person name="Culley D."/>
            <person name="Magnuson J.K."/>
            <person name="James T.Y."/>
            <person name="O'Malley M.A."/>
            <person name="Stajich J.E."/>
            <person name="Spatafora J.W."/>
            <person name="Visel A."/>
            <person name="Grigoriev I.V."/>
        </authorList>
    </citation>
    <scope>NUCLEOTIDE SEQUENCE [LARGE SCALE GENOMIC DNA]</scope>
    <source>
        <strain evidence="18 19">PL171</strain>
    </source>
</reference>
<dbReference type="SUPFAM" id="SSF53300">
    <property type="entry name" value="vWA-like"/>
    <property type="match status" value="1"/>
</dbReference>
<dbReference type="GO" id="GO:0016787">
    <property type="term" value="F:hydrolase activity"/>
    <property type="evidence" value="ECO:0007669"/>
    <property type="project" value="UniProtKB-KW"/>
</dbReference>
<evidence type="ECO:0000256" key="9">
    <source>
        <dbReference type="ARBA" id="ARBA00022840"/>
    </source>
</evidence>
<accession>A0A1Y2HV41</accession>
<dbReference type="PROSITE" id="PS50800">
    <property type="entry name" value="SAP"/>
    <property type="match status" value="1"/>
</dbReference>
<dbReference type="GO" id="GO:0000723">
    <property type="term" value="P:telomere maintenance"/>
    <property type="evidence" value="ECO:0007669"/>
    <property type="project" value="InterPro"/>
</dbReference>
<name>A0A1Y2HV41_9FUNG</name>
<dbReference type="PANTHER" id="PTHR12604:SF2">
    <property type="entry name" value="X-RAY REPAIR CROSS-COMPLEMENTING PROTEIN 6"/>
    <property type="match status" value="1"/>
</dbReference>
<feature type="region of interest" description="Disordered" evidence="16">
    <location>
        <begin position="587"/>
        <end position="610"/>
    </location>
</feature>
<dbReference type="SUPFAM" id="SSF68906">
    <property type="entry name" value="SAP domain"/>
    <property type="match status" value="1"/>
</dbReference>
<evidence type="ECO:0000256" key="13">
    <source>
        <dbReference type="ARBA" id="ARBA00023204"/>
    </source>
</evidence>
<dbReference type="STRING" id="765915.A0A1Y2HV41"/>
<evidence type="ECO:0000256" key="11">
    <source>
        <dbReference type="ARBA" id="ARBA00023125"/>
    </source>
</evidence>
<dbReference type="Pfam" id="PF03730">
    <property type="entry name" value="Ku_C"/>
    <property type="match status" value="1"/>
</dbReference>